<name>A0ABM4VSW1_COFAR</name>
<dbReference type="GeneID" id="140014886"/>
<dbReference type="PANTHER" id="PTHR10492:SF57">
    <property type="entry name" value="ATP-DEPENDENT DNA HELICASE"/>
    <property type="match status" value="1"/>
</dbReference>
<dbReference type="PANTHER" id="PTHR10492">
    <property type="match status" value="1"/>
</dbReference>
<evidence type="ECO:0008006" key="3">
    <source>
        <dbReference type="Google" id="ProtNLM"/>
    </source>
</evidence>
<accession>A0ABM4VSW1</accession>
<gene>
    <name evidence="2" type="primary">LOC140014886</name>
</gene>
<evidence type="ECO:0000313" key="1">
    <source>
        <dbReference type="Proteomes" id="UP001652660"/>
    </source>
</evidence>
<proteinExistence type="predicted"/>
<keyword evidence="1" id="KW-1185">Reference proteome</keyword>
<evidence type="ECO:0000313" key="2">
    <source>
        <dbReference type="RefSeq" id="XP_071922624.1"/>
    </source>
</evidence>
<reference evidence="2" key="1">
    <citation type="submission" date="2025-08" db="UniProtKB">
        <authorList>
            <consortium name="RefSeq"/>
        </authorList>
    </citation>
    <scope>IDENTIFICATION</scope>
    <source>
        <tissue evidence="2">Leaves</tissue>
    </source>
</reference>
<sequence>MSQSEKATFLRRRREARLLKTKEKSSRSYVHRVPFGCIKTGVCFPAIAPEGDSKLRVFSNDQSSHHGHREVLSRRLPQLSDNIIVFNENQQTCNSGNENTNTMSESLKGSNSTILDSLNFPTLNSLSTNSACSSIVLDPWSLSTLQGTNSGRRRSNISRIEEISRESLLLPDAPNCQYCGAKRFHLEPPTFCCSRGEISIVAPPMPYALKRLFIGIDEESKHFRKLARTYNNNVSFTSFDAKYDPELTKNAQGVYTFHVQGKVYHFLNSLSQTRDRPCVYHLYFFDTDEELVKRVAASDKLRDSTLKLLMDILYENPYARFFKDLRDMPDLEKHNIVLNCYPGLDQRVYNLPSAFQVTAIWIESDNESIDRRAHILYPLLFPRGESGWHHGIKRVCKRKRIDTPCDEDIMIDSSSIKDPSELMELETRVADRRKKDEDIVSVREYYCHRFQIRENDESMLLHTLRLLQQFSVDFYKRGFPHAHLLLILKPQFKLLNPESYDRTVCAELPDPRQHAHLYSLVLKYMIHGPCGTMDKSSPCMKNGTCKNHYPKSFCDYTTHAEDSYPYYRKRNDGRKIIVRRFQLDNRWVIPYNLYLLALFDCHMNVEICSTLKLVKYLYKYVFKGHDLVSFKITSDDSHIDVDEIKEFQQGRWTSPPEAFWRIYEFKLNEMTLAIYTLQVHLPTQQLISFNKNSDLSQLMRKIDFSRTKLTEFFKMNKANTIAENLKCFYREFPEHYVWSSKFRVWTERKPKKAIGRLVIVSPREGERYYLRLLLTHVQAPTSFDDLLTVNGQIMNSIRDATLGHGLL</sequence>
<organism evidence="1 2">
    <name type="scientific">Coffea arabica</name>
    <name type="common">Arabian coffee</name>
    <dbReference type="NCBI Taxonomy" id="13443"/>
    <lineage>
        <taxon>Eukaryota</taxon>
        <taxon>Viridiplantae</taxon>
        <taxon>Streptophyta</taxon>
        <taxon>Embryophyta</taxon>
        <taxon>Tracheophyta</taxon>
        <taxon>Spermatophyta</taxon>
        <taxon>Magnoliopsida</taxon>
        <taxon>eudicotyledons</taxon>
        <taxon>Gunneridae</taxon>
        <taxon>Pentapetalae</taxon>
        <taxon>asterids</taxon>
        <taxon>lamiids</taxon>
        <taxon>Gentianales</taxon>
        <taxon>Rubiaceae</taxon>
        <taxon>Ixoroideae</taxon>
        <taxon>Gardenieae complex</taxon>
        <taxon>Bertiereae - Coffeeae clade</taxon>
        <taxon>Coffeeae</taxon>
        <taxon>Coffea</taxon>
    </lineage>
</organism>
<dbReference type="Proteomes" id="UP001652660">
    <property type="component" value="Chromosome 9e"/>
</dbReference>
<protein>
    <recommendedName>
        <fullName evidence="3">Helitron helicase-like domain-containing protein</fullName>
    </recommendedName>
</protein>
<dbReference type="RefSeq" id="XP_071922624.1">
    <property type="nucleotide sequence ID" value="XM_072066523.1"/>
</dbReference>